<proteinExistence type="predicted"/>
<name>A0A8G1XGL5_9ACTN</name>
<dbReference type="EMBL" id="RJVJ01000001">
    <property type="protein sequence ID" value="ROR46567.1"/>
    <property type="molecule type" value="Genomic_DNA"/>
</dbReference>
<sequence>MNANSDRNGAVAHSRPDTSGELADFLQSAGLLTLAERRLIVAQALVLLEQNYVHLPLKAAMYGVNPVQRLRVLQRRMERQTERTMPPEWHFHSEVSAIFLSLKDLHTNYLLPEPFAGKVACLPFLIEEYADRDGSGFMVTFVSGGFHAPGFGPGALVTHWSGIPITTAVEINAARFAGNSAAARRGAAAACSR</sequence>
<gene>
    <name evidence="1" type="ORF">EDD39_4847</name>
</gene>
<reference evidence="1 2" key="1">
    <citation type="submission" date="2018-11" db="EMBL/GenBank/DDBJ databases">
        <title>Sequencing the genomes of 1000 actinobacteria strains.</title>
        <authorList>
            <person name="Klenk H.-P."/>
        </authorList>
    </citation>
    <scope>NUCLEOTIDE SEQUENCE [LARGE SCALE GENOMIC DNA]</scope>
    <source>
        <strain evidence="1 2">DSM 44780</strain>
    </source>
</reference>
<dbReference type="Proteomes" id="UP000267408">
    <property type="component" value="Unassembled WGS sequence"/>
</dbReference>
<accession>A0A8G1XGL5</accession>
<comment type="caution">
    <text evidence="1">The sequence shown here is derived from an EMBL/GenBank/DDBJ whole genome shotgun (WGS) entry which is preliminary data.</text>
</comment>
<evidence type="ECO:0000313" key="2">
    <source>
        <dbReference type="Proteomes" id="UP000267408"/>
    </source>
</evidence>
<protein>
    <submittedName>
        <fullName evidence="1">Uncharacterized protein</fullName>
    </submittedName>
</protein>
<dbReference type="AlphaFoldDB" id="A0A8G1XGL5"/>
<organism evidence="1 2">
    <name type="scientific">Kitasatospora cineracea</name>
    <dbReference type="NCBI Taxonomy" id="88074"/>
    <lineage>
        <taxon>Bacteria</taxon>
        <taxon>Bacillati</taxon>
        <taxon>Actinomycetota</taxon>
        <taxon>Actinomycetes</taxon>
        <taxon>Kitasatosporales</taxon>
        <taxon>Streptomycetaceae</taxon>
        <taxon>Kitasatospora</taxon>
    </lineage>
</organism>
<evidence type="ECO:0000313" key="1">
    <source>
        <dbReference type="EMBL" id="ROR46567.1"/>
    </source>
</evidence>